<evidence type="ECO:0000313" key="9">
    <source>
        <dbReference type="Proteomes" id="UP000252139"/>
    </source>
</evidence>
<dbReference type="EMBL" id="PJQL01000051">
    <property type="protein sequence ID" value="RCI00596.1"/>
    <property type="molecule type" value="Genomic_DNA"/>
</dbReference>
<evidence type="ECO:0000256" key="4">
    <source>
        <dbReference type="SAM" id="Coils"/>
    </source>
</evidence>
<keyword evidence="2" id="KW-0963">Cytoplasm</keyword>
<dbReference type="Proteomes" id="UP000252139">
    <property type="component" value="Unassembled WGS sequence"/>
</dbReference>
<feature type="region of interest" description="Disordered" evidence="5">
    <location>
        <begin position="268"/>
        <end position="287"/>
    </location>
</feature>
<feature type="domain" description="HOOK N-terminal" evidence="7">
    <location>
        <begin position="19"/>
        <end position="155"/>
    </location>
</feature>
<evidence type="ECO:0000256" key="2">
    <source>
        <dbReference type="ARBA" id="ARBA00022490"/>
    </source>
</evidence>
<name>A0A367KEF5_RHIAZ</name>
<dbReference type="Pfam" id="PF05622">
    <property type="entry name" value="HOOK"/>
    <property type="match status" value="1"/>
</dbReference>
<dbReference type="GO" id="GO:0008017">
    <property type="term" value="F:microtubule binding"/>
    <property type="evidence" value="ECO:0007669"/>
    <property type="project" value="InterPro"/>
</dbReference>
<dbReference type="SUPFAM" id="SSF116907">
    <property type="entry name" value="Hook domain"/>
    <property type="match status" value="1"/>
</dbReference>
<keyword evidence="9" id="KW-1185">Reference proteome</keyword>
<comment type="subcellular location">
    <subcellularLocation>
        <location evidence="1">Cytoplasm</location>
    </subcellularLocation>
</comment>
<gene>
    <name evidence="8" type="ORF">CU097_015600</name>
</gene>
<protein>
    <recommendedName>
        <fullName evidence="10">Calponin-homology (CH) domain-containing protein</fullName>
    </recommendedName>
</protein>
<feature type="compositionally biased region" description="Basic and acidic residues" evidence="5">
    <location>
        <begin position="268"/>
        <end position="283"/>
    </location>
</feature>
<dbReference type="PANTHER" id="PTHR18947:SF28">
    <property type="entry name" value="GIRDIN, ISOFORM A"/>
    <property type="match status" value="1"/>
</dbReference>
<feature type="coiled-coil region" evidence="4">
    <location>
        <begin position="481"/>
        <end position="508"/>
    </location>
</feature>
<dbReference type="CDD" id="cd22211">
    <property type="entry name" value="HkD_SF"/>
    <property type="match status" value="1"/>
</dbReference>
<accession>A0A367KEF5</accession>
<dbReference type="AlphaFoldDB" id="A0A367KEF5"/>
<dbReference type="InterPro" id="IPR043936">
    <property type="entry name" value="HOOK_N"/>
</dbReference>
<dbReference type="Pfam" id="PF19047">
    <property type="entry name" value="HOOK_N"/>
    <property type="match status" value="1"/>
</dbReference>
<sequence>MMRLSDQSDINQTEALQAQACVEWINSLDNISHSISHISELSDGIILFEILSTIDYKWFKLIRSADVGENWVFKINNLKKLYKLISRYYEDVLGYNFSNFPLVNLNAIAKEANFHEILKLCNFVIYTAVVCADNEKYIQKIQQLSPQSQQQLMLLIDNFMQYTQDNRQDELQQSSANYTPRSSYADDGSYQSELLRMSKEKEELEVQNRQLIDKHSELLIKYDKLEADRTELQNRLRDMDAAVAQANETGRADYIMRTEIEHLKQDLQRSEDIRQEQERRLEEQSGQIKELLRRSEDATKYEEQAIKLKDQLDEYRHTAEKLQKAENVIEKYKKKLEETADLRRQVKLLEERNHALLEHSQKLEEEYGSLIAFKSLMESYKDQVAELQTQNNELIREKNRLDYELVQATKKLELMEDERLRDSDRIQLLEDHLQEAQLGMGAVITDKPATQRSKEVDADDMDIDDFNLNDSLEDTLKETNVTELKLANRRLERQVKKLQEEQAAGRSQKAVVLQHLLDDANRLKTQFEKSYIEVSQERDILQSDMARIREGIPDALVDQSAHTLSLRLHTIELEKEIKSLRETVAKLEKKIEEGRFNDAEGAEDIRTKYYEMEQKSKHLEEQTKKQLEDINKLLLEKDALQGRSLEQNDELREQQRLNSEMKASLAAYAAQNDEPLKQQNAHLQQQAIQLQEQLREAQLKLKKAKEFIKQQDKLLKEQKYDGNSGNFDEAVSSLKAEVALREEETEKLKKQIHELRLQSRREQHLIISAWYDMSRRATKDIIMAKAFPNSWLGQQRYTLDNQLKRR</sequence>
<dbReference type="OrthoDB" id="49395at2759"/>
<dbReference type="GO" id="GO:0031122">
    <property type="term" value="P:cytoplasmic microtubule organization"/>
    <property type="evidence" value="ECO:0007669"/>
    <property type="project" value="InterPro"/>
</dbReference>
<dbReference type="GO" id="GO:0005815">
    <property type="term" value="C:microtubule organizing center"/>
    <property type="evidence" value="ECO:0007669"/>
    <property type="project" value="TreeGrafter"/>
</dbReference>
<feature type="coiled-coil region" evidence="4">
    <location>
        <begin position="676"/>
        <end position="758"/>
    </location>
</feature>
<organism evidence="8 9">
    <name type="scientific">Rhizopus azygosporus</name>
    <name type="common">Rhizopus microsporus var. azygosporus</name>
    <dbReference type="NCBI Taxonomy" id="86630"/>
    <lineage>
        <taxon>Eukaryota</taxon>
        <taxon>Fungi</taxon>
        <taxon>Fungi incertae sedis</taxon>
        <taxon>Mucoromycota</taxon>
        <taxon>Mucoromycotina</taxon>
        <taxon>Mucoromycetes</taxon>
        <taxon>Mucorales</taxon>
        <taxon>Mucorineae</taxon>
        <taxon>Rhizopodaceae</taxon>
        <taxon>Rhizopus</taxon>
    </lineage>
</organism>
<feature type="domain" description="Hook C-terminal" evidence="6">
    <location>
        <begin position="203"/>
        <end position="592"/>
    </location>
</feature>
<evidence type="ECO:0000256" key="3">
    <source>
        <dbReference type="ARBA" id="ARBA00023054"/>
    </source>
</evidence>
<evidence type="ECO:0000259" key="7">
    <source>
        <dbReference type="Pfam" id="PF19047"/>
    </source>
</evidence>
<evidence type="ECO:0000256" key="5">
    <source>
        <dbReference type="SAM" id="MobiDB-lite"/>
    </source>
</evidence>
<dbReference type="GO" id="GO:0030705">
    <property type="term" value="P:cytoskeleton-dependent intracellular transport"/>
    <property type="evidence" value="ECO:0007669"/>
    <property type="project" value="InterPro"/>
</dbReference>
<comment type="caution">
    <text evidence="8">The sequence shown here is derived from an EMBL/GenBank/DDBJ whole genome shotgun (WGS) entry which is preliminary data.</text>
</comment>
<keyword evidence="3 4" id="KW-0175">Coiled coil</keyword>
<evidence type="ECO:0000259" key="6">
    <source>
        <dbReference type="Pfam" id="PF05622"/>
    </source>
</evidence>
<dbReference type="GO" id="GO:0051959">
    <property type="term" value="F:dynein light intermediate chain binding"/>
    <property type="evidence" value="ECO:0007669"/>
    <property type="project" value="TreeGrafter"/>
</dbReference>
<feature type="coiled-coil region" evidence="4">
    <location>
        <begin position="570"/>
        <end position="622"/>
    </location>
</feature>
<dbReference type="InterPro" id="IPR036872">
    <property type="entry name" value="CH_dom_sf"/>
</dbReference>
<dbReference type="PANTHER" id="PTHR18947">
    <property type="entry name" value="HOOK PROTEINS"/>
    <property type="match status" value="1"/>
</dbReference>
<dbReference type="Gene3D" id="1.10.418.10">
    <property type="entry name" value="Calponin-like domain"/>
    <property type="match status" value="1"/>
</dbReference>
<evidence type="ECO:0008006" key="10">
    <source>
        <dbReference type="Google" id="ProtNLM"/>
    </source>
</evidence>
<dbReference type="STRING" id="86630.A0A367KEF5"/>
<evidence type="ECO:0000313" key="8">
    <source>
        <dbReference type="EMBL" id="RCI00596.1"/>
    </source>
</evidence>
<dbReference type="GO" id="GO:0005737">
    <property type="term" value="C:cytoplasm"/>
    <property type="evidence" value="ECO:0007669"/>
    <property type="project" value="UniProtKB-SubCell"/>
</dbReference>
<proteinExistence type="predicted"/>
<reference evidence="8 9" key="1">
    <citation type="journal article" date="2018" name="G3 (Bethesda)">
        <title>Phylogenetic and Phylogenomic Definition of Rhizopus Species.</title>
        <authorList>
            <person name="Gryganskyi A.P."/>
            <person name="Golan J."/>
            <person name="Dolatabadi S."/>
            <person name="Mondo S."/>
            <person name="Robb S."/>
            <person name="Idnurm A."/>
            <person name="Muszewska A."/>
            <person name="Steczkiewicz K."/>
            <person name="Masonjones S."/>
            <person name="Liao H.L."/>
            <person name="Gajdeczka M.T."/>
            <person name="Anike F."/>
            <person name="Vuek A."/>
            <person name="Anishchenko I.M."/>
            <person name="Voigt K."/>
            <person name="de Hoog G.S."/>
            <person name="Smith M.E."/>
            <person name="Heitman J."/>
            <person name="Vilgalys R."/>
            <person name="Stajich J.E."/>
        </authorList>
    </citation>
    <scope>NUCLEOTIDE SEQUENCE [LARGE SCALE GENOMIC DNA]</scope>
    <source>
        <strain evidence="8 9">CBS 357.93</strain>
    </source>
</reference>
<evidence type="ECO:0000256" key="1">
    <source>
        <dbReference type="ARBA" id="ARBA00004496"/>
    </source>
</evidence>
<dbReference type="InterPro" id="IPR008636">
    <property type="entry name" value="Hook_C"/>
</dbReference>